<gene>
    <name evidence="2" type="ORF">TPSD3_06900</name>
</gene>
<feature type="transmembrane region" description="Helical" evidence="1">
    <location>
        <begin position="54"/>
        <end position="77"/>
    </location>
</feature>
<keyword evidence="3" id="KW-1185">Reference proteome</keyword>
<evidence type="ECO:0000313" key="3">
    <source>
        <dbReference type="Proteomes" id="UP000194798"/>
    </source>
</evidence>
<feature type="transmembrane region" description="Helical" evidence="1">
    <location>
        <begin position="89"/>
        <end position="109"/>
    </location>
</feature>
<feature type="transmembrane region" description="Helical" evidence="1">
    <location>
        <begin position="129"/>
        <end position="152"/>
    </location>
</feature>
<feature type="transmembrane region" description="Helical" evidence="1">
    <location>
        <begin position="210"/>
        <end position="230"/>
    </location>
</feature>
<keyword evidence="1" id="KW-0472">Membrane</keyword>
<name>A0A251X7Z6_9GAMM</name>
<proteinExistence type="predicted"/>
<keyword evidence="1" id="KW-1133">Transmembrane helix</keyword>
<feature type="transmembrane region" description="Helical" evidence="1">
    <location>
        <begin position="172"/>
        <end position="190"/>
    </location>
</feature>
<dbReference type="Proteomes" id="UP000194798">
    <property type="component" value="Unassembled WGS sequence"/>
</dbReference>
<accession>A0A251X7Z6</accession>
<keyword evidence="1" id="KW-0812">Transmembrane</keyword>
<sequence>MLEKLILPIFLLCLLFCLTTVFSHLTQDANWNRFLAINWHRIVELLDLREENTIATWFSSIVFFLTALSFVLLGWGHAPHYHPHSQQRLIFKLAALATCLLSADEVGSLHETAGSWADRSLTLLQDTPIYGMGYPWLLLSPIIVLVFAFIVFNLFQITALVNQVQETVKIRALLWAAIVILPSVFVFEFMEAYLGYLRQKNTFFPVIEELLEVMGMFCLYMANILIARYYRL</sequence>
<protein>
    <submittedName>
        <fullName evidence="2">Uncharacterized protein</fullName>
    </submittedName>
</protein>
<reference evidence="2 3" key="1">
    <citation type="submission" date="2016-12" db="EMBL/GenBank/DDBJ databases">
        <title>Thioflexothrix psekupsii D3 genome sequencing and assembly.</title>
        <authorList>
            <person name="Fomenkov A."/>
            <person name="Vincze T."/>
            <person name="Grabovich M."/>
            <person name="Anton B.P."/>
            <person name="Dubinina G."/>
            <person name="Orlova M."/>
            <person name="Belousova E."/>
            <person name="Roberts R.J."/>
        </authorList>
    </citation>
    <scope>NUCLEOTIDE SEQUENCE [LARGE SCALE GENOMIC DNA]</scope>
    <source>
        <strain evidence="2">D3</strain>
    </source>
</reference>
<organism evidence="2 3">
    <name type="scientific">Thioflexithrix psekupsensis</name>
    <dbReference type="NCBI Taxonomy" id="1570016"/>
    <lineage>
        <taxon>Bacteria</taxon>
        <taxon>Pseudomonadati</taxon>
        <taxon>Pseudomonadota</taxon>
        <taxon>Gammaproteobacteria</taxon>
        <taxon>Thiotrichales</taxon>
        <taxon>Thioflexithrix</taxon>
    </lineage>
</organism>
<evidence type="ECO:0000256" key="1">
    <source>
        <dbReference type="SAM" id="Phobius"/>
    </source>
</evidence>
<evidence type="ECO:0000313" key="2">
    <source>
        <dbReference type="EMBL" id="OUD14060.1"/>
    </source>
</evidence>
<dbReference type="AlphaFoldDB" id="A0A251X7Z6"/>
<dbReference type="EMBL" id="MSLT01000012">
    <property type="protein sequence ID" value="OUD14060.1"/>
    <property type="molecule type" value="Genomic_DNA"/>
</dbReference>
<comment type="caution">
    <text evidence="2">The sequence shown here is derived from an EMBL/GenBank/DDBJ whole genome shotgun (WGS) entry which is preliminary data.</text>
</comment>